<dbReference type="OrthoDB" id="5511471at2"/>
<dbReference type="AlphaFoldDB" id="A0A1V9GD49"/>
<gene>
    <name evidence="1" type="ORF">A4R26_01575</name>
</gene>
<dbReference type="EMBL" id="LWBP01000001">
    <property type="protein sequence ID" value="OQP68520.1"/>
    <property type="molecule type" value="Genomic_DNA"/>
</dbReference>
<keyword evidence="2" id="KW-1185">Reference proteome</keyword>
<dbReference type="Pfam" id="PF16138">
    <property type="entry name" value="DUF4846"/>
    <property type="match status" value="2"/>
</dbReference>
<organism evidence="1 2">
    <name type="scientific">Niastella populi</name>
    <dbReference type="NCBI Taxonomy" id="550983"/>
    <lineage>
        <taxon>Bacteria</taxon>
        <taxon>Pseudomonadati</taxon>
        <taxon>Bacteroidota</taxon>
        <taxon>Chitinophagia</taxon>
        <taxon>Chitinophagales</taxon>
        <taxon>Chitinophagaceae</taxon>
        <taxon>Niastella</taxon>
    </lineage>
</organism>
<protein>
    <recommendedName>
        <fullName evidence="3">DUF4846 domain-containing protein</fullName>
    </recommendedName>
</protein>
<comment type="caution">
    <text evidence="1">The sequence shown here is derived from an EMBL/GenBank/DDBJ whole genome shotgun (WGS) entry which is preliminary data.</text>
</comment>
<name>A0A1V9GD49_9BACT</name>
<proteinExistence type="predicted"/>
<reference evidence="2" key="1">
    <citation type="submission" date="2016-04" db="EMBL/GenBank/DDBJ databases">
        <authorList>
            <person name="Chen L."/>
            <person name="Zhuang W."/>
            <person name="Wang G."/>
        </authorList>
    </citation>
    <scope>NUCLEOTIDE SEQUENCE [LARGE SCALE GENOMIC DNA]</scope>
    <source>
        <strain evidence="2">208</strain>
    </source>
</reference>
<dbReference type="RefSeq" id="WP_081159054.1">
    <property type="nucleotide sequence ID" value="NZ_LWBP01000001.1"/>
</dbReference>
<dbReference type="Proteomes" id="UP000192276">
    <property type="component" value="Unassembled WGS sequence"/>
</dbReference>
<evidence type="ECO:0000313" key="2">
    <source>
        <dbReference type="Proteomes" id="UP000192276"/>
    </source>
</evidence>
<dbReference type="InterPro" id="IPR032315">
    <property type="entry name" value="DUF4846"/>
</dbReference>
<sequence length="270" mass="30619">MKRNLLTSIFLPFLLIMIVGIAALYVYPRFFGQPPLPALSKIGMATPDLPDHIGAIPLPAGYERMPAARGSFAEWLQNIRIKKGKTVFLYNGAPKRNQEAQYVVLDIPVSDKDLQQCADAVMRLRAQYLYSQKRFAEIWFSDNSGKKYVCPASVDSTRFERYLEKVYAYCGTISLERQLHKVAGFNNIRPGDVLIKGGSPGHAVIVVDVAVSKTGKKLYMLAQSYMPAQDIHVLKNPSNSRYSPWYEVNTNNSFIFTPEWTFTPNQLKRW</sequence>
<evidence type="ECO:0008006" key="3">
    <source>
        <dbReference type="Google" id="ProtNLM"/>
    </source>
</evidence>
<accession>A0A1V9GD49</accession>
<evidence type="ECO:0000313" key="1">
    <source>
        <dbReference type="EMBL" id="OQP68520.1"/>
    </source>
</evidence>
<dbReference type="STRING" id="550983.A4R26_01575"/>